<dbReference type="GO" id="GO:0051539">
    <property type="term" value="F:4 iron, 4 sulfur cluster binding"/>
    <property type="evidence" value="ECO:0007669"/>
    <property type="project" value="UniProtKB-KW"/>
</dbReference>
<evidence type="ECO:0000256" key="1">
    <source>
        <dbReference type="ARBA" id="ARBA00022485"/>
    </source>
</evidence>
<gene>
    <name evidence="8" type="ORF">HW564_20735</name>
</gene>
<accession>A0A850LNZ1</accession>
<dbReference type="InterPro" id="IPR006656">
    <property type="entry name" value="Mopterin_OxRdtase"/>
</dbReference>
<dbReference type="InterPro" id="IPR009010">
    <property type="entry name" value="Asp_de-COase-like_dom_sf"/>
</dbReference>
<proteinExistence type="predicted"/>
<evidence type="ECO:0000256" key="3">
    <source>
        <dbReference type="ARBA" id="ARBA00023002"/>
    </source>
</evidence>
<dbReference type="PROSITE" id="PS51669">
    <property type="entry name" value="4FE4S_MOW_BIS_MGD"/>
    <property type="match status" value="1"/>
</dbReference>
<protein>
    <submittedName>
        <fullName evidence="8">Molybdopterin oxidoreductase family protein</fullName>
    </submittedName>
</protein>
<name>A0A850LNZ1_9RHOB</name>
<sequence>MPMSAPSAQPHIQHRSCNICEAMCGLIITHDGQDVLSIRPDPDDPLSRGHICPKAVALQDFRTDPDRVTRPLLKRGTDFEEISWEAAFDHAAERIRAVQAAHDRDAVGVYLGNPNAHKFANLLNLPALVKAIGTSNRYSSATADQIPHHVASIHMLGHPMLMPIPDIDRTDFLLIIGGNPVVSNGSMMTAPGYGRRIDAIKARGGRVVVIDPRRTETAERAGEHHFIRPESDAWLLMAMLYVILSDGPARLRHLEPLIDGLDRLNAAVAPFTPERAAQATGIGAHSIRQLARDFAAAPRAACYARMGASTQSFGTLCQWATNALNIVTGNFDREGGAMFTTPAVDYVGMTSRRGKARSYPERRSRVSNQPLYNGEFPVSVLAEEIETPGPGQIRALVTVAGNPVLTAPNGRRIERALQGLDFMMSLDIHVNDTTRHADLILPGTVALEETVYDMVFHTFAVRNTVGYAPPIFAPPQDNPPEWEVIARLTAKLTGANQIGPTPDQVLAVLLAQGFHGESVSLAGLQQTGRPLDLGALVPNLAERLETPDGRLDLAPQAFLDDLPRLLASGDRHDPARPFTLIGRRQARSHNSWTQNSPRLVKGRNRCTLEVNPADAARLGLGEGDPARVTSAAGTVTLPVEITDAMAPGVLSMPQGWGQKQGRLTAATRTETVSINDLTDDSRTDPLSGNAAFNGLPVSLHPA</sequence>
<dbReference type="GO" id="GO:0045333">
    <property type="term" value="P:cellular respiration"/>
    <property type="evidence" value="ECO:0007669"/>
    <property type="project" value="UniProtKB-ARBA"/>
</dbReference>
<keyword evidence="5" id="KW-0411">Iron-sulfur</keyword>
<keyword evidence="1" id="KW-0004">4Fe-4S</keyword>
<dbReference type="GO" id="GO:0046872">
    <property type="term" value="F:metal ion binding"/>
    <property type="evidence" value="ECO:0007669"/>
    <property type="project" value="UniProtKB-KW"/>
</dbReference>
<dbReference type="InterPro" id="IPR006963">
    <property type="entry name" value="Mopterin_OxRdtase_4Fe-4S_dom"/>
</dbReference>
<evidence type="ECO:0000256" key="5">
    <source>
        <dbReference type="ARBA" id="ARBA00023014"/>
    </source>
</evidence>
<dbReference type="Pfam" id="PF00384">
    <property type="entry name" value="Molybdopterin"/>
    <property type="match status" value="1"/>
</dbReference>
<evidence type="ECO:0000256" key="6">
    <source>
        <dbReference type="SAM" id="MobiDB-lite"/>
    </source>
</evidence>
<evidence type="ECO:0000313" key="9">
    <source>
        <dbReference type="Proteomes" id="UP000565723"/>
    </source>
</evidence>
<dbReference type="Gene3D" id="3.40.228.10">
    <property type="entry name" value="Dimethylsulfoxide Reductase, domain 2"/>
    <property type="match status" value="1"/>
</dbReference>
<dbReference type="Gene3D" id="2.40.40.20">
    <property type="match status" value="1"/>
</dbReference>
<keyword evidence="3" id="KW-0560">Oxidoreductase</keyword>
<dbReference type="SMART" id="SM00926">
    <property type="entry name" value="Molybdop_Fe4S4"/>
    <property type="match status" value="1"/>
</dbReference>
<dbReference type="Gene3D" id="3.40.50.740">
    <property type="match status" value="1"/>
</dbReference>
<dbReference type="InterPro" id="IPR006657">
    <property type="entry name" value="MoPterin_dinucl-bd_dom"/>
</dbReference>
<feature type="domain" description="4Fe-4S Mo/W bis-MGD-type" evidence="7">
    <location>
        <begin position="10"/>
        <end position="66"/>
    </location>
</feature>
<comment type="caution">
    <text evidence="8">The sequence shown here is derived from an EMBL/GenBank/DDBJ whole genome shotgun (WGS) entry which is preliminary data.</text>
</comment>
<evidence type="ECO:0000256" key="2">
    <source>
        <dbReference type="ARBA" id="ARBA00022723"/>
    </source>
</evidence>
<dbReference type="CDD" id="cd02762">
    <property type="entry name" value="MopB_1"/>
    <property type="match status" value="1"/>
</dbReference>
<dbReference type="Pfam" id="PF01568">
    <property type="entry name" value="Molydop_binding"/>
    <property type="match status" value="1"/>
</dbReference>
<dbReference type="AlphaFoldDB" id="A0A850LNZ1"/>
<keyword evidence="2" id="KW-0479">Metal-binding</keyword>
<dbReference type="SUPFAM" id="SSF53706">
    <property type="entry name" value="Formate dehydrogenase/DMSO reductase, domains 1-3"/>
    <property type="match status" value="1"/>
</dbReference>
<dbReference type="EMBL" id="JABXIY010000066">
    <property type="protein sequence ID" value="NVK99357.1"/>
    <property type="molecule type" value="Genomic_DNA"/>
</dbReference>
<feature type="region of interest" description="Disordered" evidence="6">
    <location>
        <begin position="674"/>
        <end position="702"/>
    </location>
</feature>
<dbReference type="GO" id="GO:1990204">
    <property type="term" value="C:oxidoreductase complex"/>
    <property type="evidence" value="ECO:0007669"/>
    <property type="project" value="UniProtKB-ARBA"/>
</dbReference>
<keyword evidence="4" id="KW-0408">Iron</keyword>
<dbReference type="PANTHER" id="PTHR43105">
    <property type="entry name" value="RESPIRATORY NITRATE REDUCTASE"/>
    <property type="match status" value="1"/>
</dbReference>
<dbReference type="Proteomes" id="UP000565723">
    <property type="component" value="Unassembled WGS sequence"/>
</dbReference>
<dbReference type="SUPFAM" id="SSF50692">
    <property type="entry name" value="ADC-like"/>
    <property type="match status" value="1"/>
</dbReference>
<evidence type="ECO:0000313" key="8">
    <source>
        <dbReference type="EMBL" id="NVK99357.1"/>
    </source>
</evidence>
<dbReference type="InterPro" id="IPR050123">
    <property type="entry name" value="Prok_molybdopt-oxidoreductase"/>
</dbReference>
<evidence type="ECO:0000256" key="4">
    <source>
        <dbReference type="ARBA" id="ARBA00023004"/>
    </source>
</evidence>
<dbReference type="CDD" id="cd02782">
    <property type="entry name" value="MopB_CT_1"/>
    <property type="match status" value="1"/>
</dbReference>
<dbReference type="Pfam" id="PF04879">
    <property type="entry name" value="Molybdop_Fe4S4"/>
    <property type="match status" value="1"/>
</dbReference>
<dbReference type="GO" id="GO:0016491">
    <property type="term" value="F:oxidoreductase activity"/>
    <property type="evidence" value="ECO:0007669"/>
    <property type="project" value="UniProtKB-KW"/>
</dbReference>
<dbReference type="Gene3D" id="2.20.25.90">
    <property type="entry name" value="ADC-like domains"/>
    <property type="match status" value="1"/>
</dbReference>
<dbReference type="GO" id="GO:0016020">
    <property type="term" value="C:membrane"/>
    <property type="evidence" value="ECO:0007669"/>
    <property type="project" value="TreeGrafter"/>
</dbReference>
<organism evidence="8 9">
    <name type="scientific">Ruegeria pomeroyi</name>
    <dbReference type="NCBI Taxonomy" id="89184"/>
    <lineage>
        <taxon>Bacteria</taxon>
        <taxon>Pseudomonadati</taxon>
        <taxon>Pseudomonadota</taxon>
        <taxon>Alphaproteobacteria</taxon>
        <taxon>Rhodobacterales</taxon>
        <taxon>Roseobacteraceae</taxon>
        <taxon>Ruegeria</taxon>
    </lineage>
</organism>
<evidence type="ECO:0000259" key="7">
    <source>
        <dbReference type="PROSITE" id="PS51669"/>
    </source>
</evidence>
<reference evidence="8 9" key="1">
    <citation type="journal article" date="2020" name="Proc. Natl. Acad. Sci. U.S.A.">
        <title>Ecological drivers of bacterial community assembly in synthetic phycospheres.</title>
        <authorList>
            <person name="Fu H."/>
            <person name="Uchimiya M."/>
            <person name="Gore J."/>
            <person name="Moran M.A."/>
        </authorList>
    </citation>
    <scope>NUCLEOTIDE SEQUENCE [LARGE SCALE GENOMIC DNA]</scope>
    <source>
        <strain evidence="8">HF-Din03</strain>
    </source>
</reference>
<dbReference type="GO" id="GO:0043546">
    <property type="term" value="F:molybdopterin cofactor binding"/>
    <property type="evidence" value="ECO:0007669"/>
    <property type="project" value="InterPro"/>
</dbReference>
<dbReference type="PANTHER" id="PTHR43105:SF9">
    <property type="entry name" value="NADPH-FE(3+) OXIDOREDUCTASE SUBUNIT ALPHA"/>
    <property type="match status" value="1"/>
</dbReference>